<evidence type="ECO:0000256" key="1">
    <source>
        <dbReference type="ARBA" id="ARBA00009437"/>
    </source>
</evidence>
<evidence type="ECO:0000313" key="6">
    <source>
        <dbReference type="EMBL" id="QNF33176.1"/>
    </source>
</evidence>
<protein>
    <submittedName>
        <fullName evidence="6">LysR family transcriptional regulator</fullName>
    </submittedName>
</protein>
<dbReference type="PANTHER" id="PTHR30346">
    <property type="entry name" value="TRANSCRIPTIONAL DUAL REGULATOR HCAR-RELATED"/>
    <property type="match status" value="1"/>
</dbReference>
<dbReference type="InterPro" id="IPR000847">
    <property type="entry name" value="LysR_HTH_N"/>
</dbReference>
<dbReference type="Gene3D" id="1.10.10.10">
    <property type="entry name" value="Winged helix-like DNA-binding domain superfamily/Winged helix DNA-binding domain"/>
    <property type="match status" value="1"/>
</dbReference>
<dbReference type="GO" id="GO:0003700">
    <property type="term" value="F:DNA-binding transcription factor activity"/>
    <property type="evidence" value="ECO:0007669"/>
    <property type="project" value="InterPro"/>
</dbReference>
<dbReference type="PRINTS" id="PR00039">
    <property type="entry name" value="HTHLYSR"/>
</dbReference>
<dbReference type="Pfam" id="PF03466">
    <property type="entry name" value="LysR_substrate"/>
    <property type="match status" value="1"/>
</dbReference>
<dbReference type="PANTHER" id="PTHR30346:SF28">
    <property type="entry name" value="HTH-TYPE TRANSCRIPTIONAL REGULATOR CYNR"/>
    <property type="match status" value="1"/>
</dbReference>
<proteinExistence type="inferred from homology"/>
<dbReference type="InterPro" id="IPR005119">
    <property type="entry name" value="LysR_subst-bd"/>
</dbReference>
<organism evidence="6 7">
    <name type="scientific">Adhaeribacter swui</name>
    <dbReference type="NCBI Taxonomy" id="2086471"/>
    <lineage>
        <taxon>Bacteria</taxon>
        <taxon>Pseudomonadati</taxon>
        <taxon>Bacteroidota</taxon>
        <taxon>Cytophagia</taxon>
        <taxon>Cytophagales</taxon>
        <taxon>Hymenobacteraceae</taxon>
        <taxon>Adhaeribacter</taxon>
    </lineage>
</organism>
<dbReference type="GO" id="GO:0032993">
    <property type="term" value="C:protein-DNA complex"/>
    <property type="evidence" value="ECO:0007669"/>
    <property type="project" value="TreeGrafter"/>
</dbReference>
<keyword evidence="7" id="KW-1185">Reference proteome</keyword>
<name>A0A7G7G7P2_9BACT</name>
<dbReference type="SUPFAM" id="SSF46785">
    <property type="entry name" value="Winged helix' DNA-binding domain"/>
    <property type="match status" value="1"/>
</dbReference>
<dbReference type="KEGG" id="aswu:HUW51_10720"/>
<gene>
    <name evidence="6" type="ORF">HUW51_10720</name>
</gene>
<dbReference type="CDD" id="cd08414">
    <property type="entry name" value="PBP2_LTTR_aromatics_like"/>
    <property type="match status" value="1"/>
</dbReference>
<keyword evidence="4" id="KW-0804">Transcription</keyword>
<evidence type="ECO:0000313" key="7">
    <source>
        <dbReference type="Proteomes" id="UP000515237"/>
    </source>
</evidence>
<reference evidence="6 7" key="1">
    <citation type="journal article" date="2018" name="Int. J. Syst. Evol. Microbiol.">
        <title>Adhaeribacter swui sp. nov., isolated from wet mud.</title>
        <authorList>
            <person name="Kim D.U."/>
            <person name="Kim K.W."/>
            <person name="Kang M.S."/>
            <person name="Kim J.Y."/>
            <person name="Jang J.H."/>
            <person name="Kim M.K."/>
        </authorList>
    </citation>
    <scope>NUCLEOTIDE SEQUENCE [LARGE SCALE GENOMIC DNA]</scope>
    <source>
        <strain evidence="6 7">KCTC 52873</strain>
    </source>
</reference>
<dbReference type="FunFam" id="1.10.10.10:FF:000001">
    <property type="entry name" value="LysR family transcriptional regulator"/>
    <property type="match status" value="1"/>
</dbReference>
<dbReference type="Gene3D" id="3.40.190.10">
    <property type="entry name" value="Periplasmic binding protein-like II"/>
    <property type="match status" value="2"/>
</dbReference>
<feature type="domain" description="HTH lysR-type" evidence="5">
    <location>
        <begin position="1"/>
        <end position="58"/>
    </location>
</feature>
<keyword evidence="2" id="KW-0805">Transcription regulation</keyword>
<keyword evidence="3" id="KW-0238">DNA-binding</keyword>
<accession>A0A7G7G7P2</accession>
<dbReference type="PROSITE" id="PS50931">
    <property type="entry name" value="HTH_LYSR"/>
    <property type="match status" value="1"/>
</dbReference>
<comment type="similarity">
    <text evidence="1">Belongs to the LysR transcriptional regulatory family.</text>
</comment>
<dbReference type="InterPro" id="IPR036390">
    <property type="entry name" value="WH_DNA-bd_sf"/>
</dbReference>
<evidence type="ECO:0000259" key="5">
    <source>
        <dbReference type="PROSITE" id="PS50931"/>
    </source>
</evidence>
<dbReference type="GO" id="GO:0003677">
    <property type="term" value="F:DNA binding"/>
    <property type="evidence" value="ECO:0007669"/>
    <property type="project" value="UniProtKB-KW"/>
</dbReference>
<evidence type="ECO:0000256" key="2">
    <source>
        <dbReference type="ARBA" id="ARBA00023015"/>
    </source>
</evidence>
<evidence type="ECO:0000256" key="3">
    <source>
        <dbReference type="ARBA" id="ARBA00023125"/>
    </source>
</evidence>
<dbReference type="EMBL" id="CP055156">
    <property type="protein sequence ID" value="QNF33176.1"/>
    <property type="molecule type" value="Genomic_DNA"/>
</dbReference>
<dbReference type="RefSeq" id="WP_185274028.1">
    <property type="nucleotide sequence ID" value="NZ_CP055156.1"/>
</dbReference>
<dbReference type="Pfam" id="PF00126">
    <property type="entry name" value="HTH_1"/>
    <property type="match status" value="1"/>
</dbReference>
<dbReference type="InterPro" id="IPR036388">
    <property type="entry name" value="WH-like_DNA-bd_sf"/>
</dbReference>
<sequence>MELRHLLYFKTVAEELHFRKAANKLFISQPPLSRQIKELEEELGVILFTRSNKQVSLTRAGQFFKKEIDALFSHLEESKNLVKQMQGAIHTPLRIGYISSTYQQHLVPILKELPTFFPFAKTRLYEVPTVKQIRALEEGKLDVGIMRTPVNSENLKIIHLFQDPFAVVMPANAQTLTGTDTLGKFLKNQPFIFFNQDYAPDYYRKLVEICHRLGFTPEVAHEANNIHSILRLVESGMGVSIVPASVQEQYPFLKLAYYDLKEIPISTEVVLAYKPAASNAVTDWFIQQFTAKFNLPNPVE</sequence>
<evidence type="ECO:0000256" key="4">
    <source>
        <dbReference type="ARBA" id="ARBA00023163"/>
    </source>
</evidence>
<dbReference type="Proteomes" id="UP000515237">
    <property type="component" value="Chromosome"/>
</dbReference>
<dbReference type="AlphaFoldDB" id="A0A7G7G7P2"/>
<dbReference type="SUPFAM" id="SSF53850">
    <property type="entry name" value="Periplasmic binding protein-like II"/>
    <property type="match status" value="1"/>
</dbReference>